<dbReference type="AlphaFoldDB" id="A0A1E7DTP3"/>
<name>A0A1E7DTP3_9BACI</name>
<keyword evidence="3" id="KW-0808">Transferase</keyword>
<feature type="signal peptide" evidence="1">
    <location>
        <begin position="1"/>
        <end position="26"/>
    </location>
</feature>
<dbReference type="GO" id="GO:0009228">
    <property type="term" value="P:thiamine biosynthetic process"/>
    <property type="evidence" value="ECO:0007669"/>
    <property type="project" value="InterPro"/>
</dbReference>
<dbReference type="Pfam" id="PF09084">
    <property type="entry name" value="NMT1"/>
    <property type="match status" value="1"/>
</dbReference>
<dbReference type="Proteomes" id="UP000095658">
    <property type="component" value="Unassembled WGS sequence"/>
</dbReference>
<proteinExistence type="predicted"/>
<accession>A0A1E7DTP3</accession>
<dbReference type="Gene3D" id="3.40.190.10">
    <property type="entry name" value="Periplasmic binding protein-like II"/>
    <property type="match status" value="2"/>
</dbReference>
<dbReference type="STRING" id="1714016.BA724_14585"/>
<evidence type="ECO:0000313" key="3">
    <source>
        <dbReference type="EMBL" id="OES46453.1"/>
    </source>
</evidence>
<dbReference type="GO" id="GO:0016740">
    <property type="term" value="F:transferase activity"/>
    <property type="evidence" value="ECO:0007669"/>
    <property type="project" value="UniProtKB-KW"/>
</dbReference>
<dbReference type="InterPro" id="IPR027939">
    <property type="entry name" value="NMT1/THI5"/>
</dbReference>
<keyword evidence="4" id="KW-1185">Reference proteome</keyword>
<dbReference type="InterPro" id="IPR015168">
    <property type="entry name" value="SsuA/THI5"/>
</dbReference>
<dbReference type="OrthoDB" id="9815602at2"/>
<dbReference type="PANTHER" id="PTHR31528:SF3">
    <property type="entry name" value="THIAMINE BIOSYNTHESIS PROTEIN HI_0357-RELATED"/>
    <property type="match status" value="1"/>
</dbReference>
<dbReference type="RefSeq" id="WP_069936993.1">
    <property type="nucleotide sequence ID" value="NZ_MAMP01000002.1"/>
</dbReference>
<comment type="caution">
    <text evidence="3">The sequence shown here is derived from an EMBL/GenBank/DDBJ whole genome shotgun (WGS) entry which is preliminary data.</text>
</comment>
<dbReference type="SUPFAM" id="SSF53850">
    <property type="entry name" value="Periplasmic binding protein-like II"/>
    <property type="match status" value="1"/>
</dbReference>
<feature type="chain" id="PRO_5038793360" evidence="1">
    <location>
        <begin position="27"/>
        <end position="339"/>
    </location>
</feature>
<evidence type="ECO:0000256" key="1">
    <source>
        <dbReference type="SAM" id="SignalP"/>
    </source>
</evidence>
<keyword evidence="1" id="KW-0732">Signal</keyword>
<dbReference type="PROSITE" id="PS51257">
    <property type="entry name" value="PROKAR_LIPOPROTEIN"/>
    <property type="match status" value="1"/>
</dbReference>
<dbReference type="EMBL" id="MAMP01000002">
    <property type="protein sequence ID" value="OES46453.1"/>
    <property type="molecule type" value="Genomic_DNA"/>
</dbReference>
<protein>
    <submittedName>
        <fullName evidence="3">Myristoyl transferase</fullName>
    </submittedName>
</protein>
<reference evidence="3 4" key="1">
    <citation type="submission" date="2016-06" db="EMBL/GenBank/DDBJ databases">
        <title>Domibacillus iocasae genome sequencing.</title>
        <authorList>
            <person name="Verma A."/>
            <person name="Pal Y."/>
            <person name="Ojha A.K."/>
            <person name="Krishnamurthi S."/>
        </authorList>
    </citation>
    <scope>NUCLEOTIDE SEQUENCE [LARGE SCALE GENOMIC DNA]</scope>
    <source>
        <strain evidence="3 4">DSM 29979</strain>
    </source>
</reference>
<dbReference type="PANTHER" id="PTHR31528">
    <property type="entry name" value="4-AMINO-5-HYDROXYMETHYL-2-METHYLPYRIMIDINE PHOSPHATE SYNTHASE THI11-RELATED"/>
    <property type="match status" value="1"/>
</dbReference>
<gene>
    <name evidence="3" type="ORF">BA724_14585</name>
</gene>
<evidence type="ECO:0000313" key="4">
    <source>
        <dbReference type="Proteomes" id="UP000095658"/>
    </source>
</evidence>
<sequence>MEIVKWKQKGVLASMLVMSLMLTACSGESASDTESDIADTESKTEDVKLVLNWFPKSQHGGVYSAVEENTFEENGLNVDVEPGGPQVSPVQIVAAGDAQFGLAHADQLLIARNQGIELVALAATMQGSPQAFMFHEGEDIQDFEDLNGREVFVQPGITYWDFLKNQYDLSDAAELGYNGQHVNFIDNKKSVTQAFVTSEPFFMEQENVPVETLLVSESGYDPYNVVLFVTKDYLESNKETVEQFVDSYVKGWGSYEETADTINEVIIAENPNIELEALNFETETQHDYVYGKDAAEHGIGYMTEERWDTLKNQLLDIGLLEEDFETSDIFTTEFLPEQE</sequence>
<evidence type="ECO:0000259" key="2">
    <source>
        <dbReference type="Pfam" id="PF09084"/>
    </source>
</evidence>
<feature type="domain" description="SsuA/THI5-like" evidence="2">
    <location>
        <begin position="57"/>
        <end position="253"/>
    </location>
</feature>
<organism evidence="3 4">
    <name type="scientific">Domibacillus iocasae</name>
    <dbReference type="NCBI Taxonomy" id="1714016"/>
    <lineage>
        <taxon>Bacteria</taxon>
        <taxon>Bacillati</taxon>
        <taxon>Bacillota</taxon>
        <taxon>Bacilli</taxon>
        <taxon>Bacillales</taxon>
        <taxon>Bacillaceae</taxon>
        <taxon>Domibacillus</taxon>
    </lineage>
</organism>